<feature type="site" description="Participates in a stacking interaction with the thymidine ring of dTDP-4-oxo-6-deoxyglucose" evidence="6">
    <location>
        <position position="128"/>
    </location>
</feature>
<proteinExistence type="inferred from homology"/>
<protein>
    <recommendedName>
        <fullName evidence="4 7">dTDP-4-dehydrorhamnose 3,5-epimerase</fullName>
        <ecNumber evidence="3 7">5.1.3.13</ecNumber>
    </recommendedName>
    <alternativeName>
        <fullName evidence="7">Thymidine diphospho-4-keto-rhamnose 3,5-epimerase</fullName>
    </alternativeName>
</protein>
<dbReference type="GO" id="GO:0008830">
    <property type="term" value="F:dTDP-4-dehydrorhamnose 3,5-epimerase activity"/>
    <property type="evidence" value="ECO:0007669"/>
    <property type="project" value="UniProtKB-UniRule"/>
</dbReference>
<evidence type="ECO:0000313" key="8">
    <source>
        <dbReference type="EMBL" id="AXX99732.1"/>
    </source>
</evidence>
<evidence type="ECO:0000313" key="9">
    <source>
        <dbReference type="Proteomes" id="UP000261704"/>
    </source>
</evidence>
<dbReference type="GO" id="GO:0000271">
    <property type="term" value="P:polysaccharide biosynthetic process"/>
    <property type="evidence" value="ECO:0007669"/>
    <property type="project" value="TreeGrafter"/>
</dbReference>
<dbReference type="UniPathway" id="UPA00124"/>
<comment type="pathway">
    <text evidence="7">Carbohydrate biosynthesis; dTDP-L-rhamnose biosynthesis.</text>
</comment>
<dbReference type="InterPro" id="IPR000888">
    <property type="entry name" value="RmlC-like"/>
</dbReference>
<evidence type="ECO:0000256" key="1">
    <source>
        <dbReference type="ARBA" id="ARBA00001298"/>
    </source>
</evidence>
<evidence type="ECO:0000256" key="2">
    <source>
        <dbReference type="ARBA" id="ARBA00001997"/>
    </source>
</evidence>
<feature type="active site" description="Proton donor" evidence="5">
    <location>
        <position position="122"/>
    </location>
</feature>
<comment type="similarity">
    <text evidence="7">Belongs to the dTDP-4-dehydrorhamnose 3,5-epimerase family.</text>
</comment>
<dbReference type="CDD" id="cd00438">
    <property type="entry name" value="cupin_RmlC"/>
    <property type="match status" value="1"/>
</dbReference>
<dbReference type="PANTHER" id="PTHR21047">
    <property type="entry name" value="DTDP-6-DEOXY-D-GLUCOSE-3,5 EPIMERASE"/>
    <property type="match status" value="1"/>
</dbReference>
<reference evidence="8 9" key="1">
    <citation type="submission" date="2018-09" db="EMBL/GenBank/DDBJ databases">
        <title>Profundibacter amoris BAR1 gen. nov., sp. nov., a new member of the Roseobacter clade isolated at Lokis Castle Vent Field on the Arctic Mid-Oceanic Ridge.</title>
        <authorList>
            <person name="Le Moine Bauer S."/>
            <person name="Sjoeberg A.G."/>
            <person name="L'Haridon S."/>
            <person name="Stokke R."/>
            <person name="Roalkvam I."/>
            <person name="Steen I.H."/>
            <person name="Dahle H."/>
        </authorList>
    </citation>
    <scope>NUCLEOTIDE SEQUENCE [LARGE SCALE GENOMIC DNA]</scope>
    <source>
        <strain evidence="8 9">BAR1</strain>
    </source>
</reference>
<dbReference type="Gene3D" id="2.60.120.10">
    <property type="entry name" value="Jelly Rolls"/>
    <property type="match status" value="1"/>
</dbReference>
<evidence type="ECO:0000256" key="7">
    <source>
        <dbReference type="RuleBase" id="RU364069"/>
    </source>
</evidence>
<name>A0A347ULK4_9RHOB</name>
<dbReference type="GO" id="GO:0019305">
    <property type="term" value="P:dTDP-rhamnose biosynthetic process"/>
    <property type="evidence" value="ECO:0007669"/>
    <property type="project" value="UniProtKB-UniRule"/>
</dbReference>
<dbReference type="KEGG" id="pamo:BAR1_07100"/>
<dbReference type="PANTHER" id="PTHR21047:SF2">
    <property type="entry name" value="THYMIDINE DIPHOSPHO-4-KETO-RHAMNOSE 3,5-EPIMERASE"/>
    <property type="match status" value="1"/>
</dbReference>
<evidence type="ECO:0000256" key="6">
    <source>
        <dbReference type="PIRSR" id="PIRSR600888-3"/>
    </source>
</evidence>
<dbReference type="InterPro" id="IPR014710">
    <property type="entry name" value="RmlC-like_jellyroll"/>
</dbReference>
<feature type="active site" description="Proton acceptor" evidence="5">
    <location>
        <position position="52"/>
    </location>
</feature>
<evidence type="ECO:0000256" key="4">
    <source>
        <dbReference type="ARBA" id="ARBA00019595"/>
    </source>
</evidence>
<dbReference type="SUPFAM" id="SSF51182">
    <property type="entry name" value="RmlC-like cupins"/>
    <property type="match status" value="1"/>
</dbReference>
<organism evidence="8 9">
    <name type="scientific">Profundibacter amoris</name>
    <dbReference type="NCBI Taxonomy" id="2171755"/>
    <lineage>
        <taxon>Bacteria</taxon>
        <taxon>Pseudomonadati</taxon>
        <taxon>Pseudomonadota</taxon>
        <taxon>Alphaproteobacteria</taxon>
        <taxon>Rhodobacterales</taxon>
        <taxon>Paracoccaceae</taxon>
        <taxon>Profundibacter</taxon>
    </lineage>
</organism>
<dbReference type="AlphaFoldDB" id="A0A347ULK4"/>
<comment type="function">
    <text evidence="2 7">Catalyzes the epimerization of the C3' and C5'positions of dTDP-6-deoxy-D-xylo-4-hexulose, forming dTDP-6-deoxy-L-lyxo-4-hexulose.</text>
</comment>
<keyword evidence="9" id="KW-1185">Reference proteome</keyword>
<dbReference type="Pfam" id="PF00908">
    <property type="entry name" value="dTDP_sugar_isom"/>
    <property type="match status" value="1"/>
</dbReference>
<keyword evidence="7 8" id="KW-0413">Isomerase</keyword>
<accession>A0A347ULK4</accession>
<dbReference type="GO" id="GO:0005829">
    <property type="term" value="C:cytosol"/>
    <property type="evidence" value="ECO:0007669"/>
    <property type="project" value="TreeGrafter"/>
</dbReference>
<dbReference type="Proteomes" id="UP000261704">
    <property type="component" value="Chromosome"/>
</dbReference>
<comment type="catalytic activity">
    <reaction evidence="1 7">
        <text>dTDP-4-dehydro-6-deoxy-alpha-D-glucose = dTDP-4-dehydro-beta-L-rhamnose</text>
        <dbReference type="Rhea" id="RHEA:16969"/>
        <dbReference type="ChEBI" id="CHEBI:57649"/>
        <dbReference type="ChEBI" id="CHEBI:62830"/>
        <dbReference type="EC" id="5.1.3.13"/>
    </reaction>
</comment>
<comment type="subunit">
    <text evidence="7">Homodimer.</text>
</comment>
<dbReference type="OrthoDB" id="9800680at2"/>
<evidence type="ECO:0000256" key="5">
    <source>
        <dbReference type="PIRSR" id="PIRSR600888-1"/>
    </source>
</evidence>
<gene>
    <name evidence="8" type="primary">rfbC</name>
    <name evidence="8" type="ORF">BAR1_07100</name>
</gene>
<sequence length="181" mass="20131">MMRIDKRKLGDARGHFSRLFCNQELAGAGLDMEIAQINHSYSARKGTLRGMHFQYPPASEVKIVSCLRGRILDVAVDLREGSDSFGRWTAVELSAENWCSLYIPPGFAHGFQTLEPDVELLYLHSAPYTPDCEGGVNPLDDEIGIKWPLDVTEISPRDQALPTLRNLPRKISPDAATAPPR</sequence>
<dbReference type="EC" id="5.1.3.13" evidence="3 7"/>
<dbReference type="NCBIfam" id="TIGR01221">
    <property type="entry name" value="rmlC"/>
    <property type="match status" value="1"/>
</dbReference>
<evidence type="ECO:0000256" key="3">
    <source>
        <dbReference type="ARBA" id="ARBA00012098"/>
    </source>
</evidence>
<dbReference type="EMBL" id="CP032125">
    <property type="protein sequence ID" value="AXX99732.1"/>
    <property type="molecule type" value="Genomic_DNA"/>
</dbReference>
<dbReference type="InterPro" id="IPR011051">
    <property type="entry name" value="RmlC_Cupin_sf"/>
</dbReference>